<dbReference type="InterPro" id="IPR022225">
    <property type="entry name" value="Phage_tail_fibre_N"/>
</dbReference>
<gene>
    <name evidence="2" type="ORF">CYJ96_04550</name>
</gene>
<protein>
    <recommendedName>
        <fullName evidence="1">Phage tail fibre protein N-terminal domain-containing protein</fullName>
    </recommendedName>
</protein>
<organism evidence="2 3">
    <name type="scientific">Faucicola osloensis</name>
    <name type="common">Moraxella osloensis</name>
    <dbReference type="NCBI Taxonomy" id="34062"/>
    <lineage>
        <taxon>Bacteria</taxon>
        <taxon>Pseudomonadati</taxon>
        <taxon>Pseudomonadota</taxon>
        <taxon>Gammaproteobacteria</taxon>
        <taxon>Moraxellales</taxon>
        <taxon>Moraxellaceae</taxon>
        <taxon>Faucicola</taxon>
    </lineage>
</organism>
<dbReference type="EMBL" id="PKJS01000005">
    <property type="protein sequence ID" value="PKZ69070.1"/>
    <property type="molecule type" value="Genomic_DNA"/>
</dbReference>
<name>A0A2I1RIW9_FAUOS</name>
<accession>A0A2I1RIW9</accession>
<evidence type="ECO:0000313" key="3">
    <source>
        <dbReference type="Proteomes" id="UP000234914"/>
    </source>
</evidence>
<dbReference type="Proteomes" id="UP000234914">
    <property type="component" value="Unassembled WGS sequence"/>
</dbReference>
<proteinExistence type="predicted"/>
<feature type="domain" description="Phage tail fibre protein N-terminal" evidence="1">
    <location>
        <begin position="1"/>
        <end position="147"/>
    </location>
</feature>
<dbReference type="AlphaFoldDB" id="A0A2I1RIW9"/>
<evidence type="ECO:0000313" key="2">
    <source>
        <dbReference type="EMBL" id="PKZ69070.1"/>
    </source>
</evidence>
<dbReference type="RefSeq" id="WP_101964104.1">
    <property type="nucleotide sequence ID" value="NZ_PKJS01000005.1"/>
</dbReference>
<comment type="caution">
    <text evidence="2">The sequence shown here is derived from an EMBL/GenBank/DDBJ whole genome shotgun (WGS) entry which is preliminary data.</text>
</comment>
<evidence type="ECO:0000259" key="1">
    <source>
        <dbReference type="Pfam" id="PF12571"/>
    </source>
</evidence>
<reference evidence="2 3" key="1">
    <citation type="submission" date="2017-12" db="EMBL/GenBank/DDBJ databases">
        <title>Phylogenetic diversity of female urinary microbiome.</title>
        <authorList>
            <person name="Thomas-White K."/>
            <person name="Wolfe A.J."/>
        </authorList>
    </citation>
    <scope>NUCLEOTIDE SEQUENCE [LARGE SCALE GENOMIC DNA]</scope>
    <source>
        <strain evidence="2 3">UMB0416</strain>
    </source>
</reference>
<sequence>MSNYYILLTNYGKQVIANAHTAASIQLVDVVLGDANNQPYLPESRLGETGLVHETARVPVTRVKIVDDTTVEVTAIVASNIGGFNIHEIGIVDVTGKLVYVGNFHGGYRPLLTEGAGGDMELVFSIKAESLATVIIESDPTVVGASKAWVNERFTLLSQLMFPIGCKYWSHTPDNPKPLFDAWFGYPTFWRRLEGVYLLAVKDNDSSINLPMIYVGDIGDVNPNTQYPDHYQGYTSYLWERYDPTNDKVRYDGQHKYDGTVTYQ</sequence>
<dbReference type="Pfam" id="PF12571">
    <property type="entry name" value="Phage_tail_fib"/>
    <property type="match status" value="1"/>
</dbReference>